<feature type="non-terminal residue" evidence="1">
    <location>
        <position position="1"/>
    </location>
</feature>
<reference evidence="1" key="1">
    <citation type="journal article" date="2019" name="Sci. Rep.">
        <title>Draft genome of Tanacetum cinerariifolium, the natural source of mosquito coil.</title>
        <authorList>
            <person name="Yamashiro T."/>
            <person name="Shiraishi A."/>
            <person name="Satake H."/>
            <person name="Nakayama K."/>
        </authorList>
    </citation>
    <scope>NUCLEOTIDE SEQUENCE</scope>
</reference>
<dbReference type="AlphaFoldDB" id="A0A699QLT2"/>
<evidence type="ECO:0000313" key="1">
    <source>
        <dbReference type="EMBL" id="GFC73274.1"/>
    </source>
</evidence>
<proteinExistence type="predicted"/>
<sequence length="66" mass="7509">FSLILAAVNMSLTDINASLTEHNLYQQCKLFNRGNSSTQQWELLLAVGMHHWKWEKCTRSGNGSDI</sequence>
<accession>A0A699QLT2</accession>
<name>A0A699QLT2_TANCI</name>
<dbReference type="EMBL" id="BKCJ011041734">
    <property type="protein sequence ID" value="GFC73274.1"/>
    <property type="molecule type" value="Genomic_DNA"/>
</dbReference>
<protein>
    <submittedName>
        <fullName evidence="1">Uncharacterized protein</fullName>
    </submittedName>
</protein>
<gene>
    <name evidence="1" type="ORF">Tci_845244</name>
</gene>
<organism evidence="1">
    <name type="scientific">Tanacetum cinerariifolium</name>
    <name type="common">Dalmatian daisy</name>
    <name type="synonym">Chrysanthemum cinerariifolium</name>
    <dbReference type="NCBI Taxonomy" id="118510"/>
    <lineage>
        <taxon>Eukaryota</taxon>
        <taxon>Viridiplantae</taxon>
        <taxon>Streptophyta</taxon>
        <taxon>Embryophyta</taxon>
        <taxon>Tracheophyta</taxon>
        <taxon>Spermatophyta</taxon>
        <taxon>Magnoliopsida</taxon>
        <taxon>eudicotyledons</taxon>
        <taxon>Gunneridae</taxon>
        <taxon>Pentapetalae</taxon>
        <taxon>asterids</taxon>
        <taxon>campanulids</taxon>
        <taxon>Asterales</taxon>
        <taxon>Asteraceae</taxon>
        <taxon>Asteroideae</taxon>
        <taxon>Anthemideae</taxon>
        <taxon>Anthemidinae</taxon>
        <taxon>Tanacetum</taxon>
    </lineage>
</organism>
<comment type="caution">
    <text evidence="1">The sequence shown here is derived from an EMBL/GenBank/DDBJ whole genome shotgun (WGS) entry which is preliminary data.</text>
</comment>